<proteinExistence type="predicted"/>
<sequence>MFLWKSLYYNKPIKSKILSKIPLALSGYALGVGGLGGAIINFISEFNNSSNSSILLTIETIIYTLLTLYSFIILIIVMSRFIYCFNLLKSELKTPNKSGFIATAFMCICQLGGYIGWMFTNYIPNDFEAKFYLFIIPNVIVLVSLMLHFIFLYYFFKYIFIPHNYSNDEIFASWFVPLIGIVICVTCFNNLGNVIPVLFYQILWFIGLFLYFWVWPVVIYKFLFLPHSSENDKPSMGIFAAPANLLSVGFLDAFNPNNKFKSVLNNVMLFRALGSFMIFFVATSIVIMLAVLVYSNKKQGFSILWTSFTFPTAVAATSLFKFAHNFFIGESSIIATHYLFFSLATILLIISLTIITCLNVPHWKAIIQAVKISK</sequence>
<evidence type="ECO:0000256" key="3">
    <source>
        <dbReference type="ARBA" id="ARBA00022989"/>
    </source>
</evidence>
<keyword evidence="7" id="KW-1185">Reference proteome</keyword>
<name>A0A5B8JWU7_9MOLU</name>
<feature type="transmembrane region" description="Helical" evidence="5">
    <location>
        <begin position="335"/>
        <end position="358"/>
    </location>
</feature>
<dbReference type="InterPro" id="IPR052951">
    <property type="entry name" value="Tellurite_res_ion_channel"/>
</dbReference>
<dbReference type="Pfam" id="PF03595">
    <property type="entry name" value="SLAC1"/>
    <property type="match status" value="1"/>
</dbReference>
<organism evidence="6 7">
    <name type="scientific">Mycoplasma anserisalpingitidis</name>
    <dbReference type="NCBI Taxonomy" id="519450"/>
    <lineage>
        <taxon>Bacteria</taxon>
        <taxon>Bacillati</taxon>
        <taxon>Mycoplasmatota</taxon>
        <taxon>Mollicutes</taxon>
        <taxon>Mycoplasmataceae</taxon>
        <taxon>Mycoplasma</taxon>
    </lineage>
</organism>
<keyword evidence="4 5" id="KW-0472">Membrane</keyword>
<evidence type="ECO:0008006" key="8">
    <source>
        <dbReference type="Google" id="ProtNLM"/>
    </source>
</evidence>
<feature type="transmembrane region" description="Helical" evidence="5">
    <location>
        <begin position="100"/>
        <end position="119"/>
    </location>
</feature>
<evidence type="ECO:0000256" key="5">
    <source>
        <dbReference type="SAM" id="Phobius"/>
    </source>
</evidence>
<feature type="transmembrane region" description="Helical" evidence="5">
    <location>
        <begin position="236"/>
        <end position="254"/>
    </location>
</feature>
<accession>A0A5B8JWU7</accession>
<dbReference type="AlphaFoldDB" id="A0A5B8JWU7"/>
<evidence type="ECO:0000313" key="7">
    <source>
        <dbReference type="Proteomes" id="UP000318927"/>
    </source>
</evidence>
<feature type="transmembrane region" description="Helical" evidence="5">
    <location>
        <begin position="131"/>
        <end position="156"/>
    </location>
</feature>
<dbReference type="PANTHER" id="PTHR37955">
    <property type="entry name" value="TELLURITE RESISTANCE PROTEIN TEHA"/>
    <property type="match status" value="1"/>
</dbReference>
<dbReference type="Proteomes" id="UP000318927">
    <property type="component" value="Chromosome"/>
</dbReference>
<keyword evidence="3 5" id="KW-1133">Transmembrane helix</keyword>
<comment type="subcellular location">
    <subcellularLocation>
        <location evidence="1">Membrane</location>
        <topology evidence="1">Multi-pass membrane protein</topology>
    </subcellularLocation>
</comment>
<dbReference type="GO" id="GO:0046583">
    <property type="term" value="F:monoatomic cation efflux transmembrane transporter activity"/>
    <property type="evidence" value="ECO:0007669"/>
    <property type="project" value="TreeGrafter"/>
</dbReference>
<keyword evidence="2 5" id="KW-0812">Transmembrane</keyword>
<feature type="transmembrane region" description="Helical" evidence="5">
    <location>
        <begin position="63"/>
        <end position="88"/>
    </location>
</feature>
<feature type="transmembrane region" description="Helical" evidence="5">
    <location>
        <begin position="301"/>
        <end position="323"/>
    </location>
</feature>
<dbReference type="InterPro" id="IPR038665">
    <property type="entry name" value="Voltage-dep_anion_channel_sf"/>
</dbReference>
<dbReference type="InterPro" id="IPR004695">
    <property type="entry name" value="SLAC1/Mae1/Ssu1/TehA"/>
</dbReference>
<protein>
    <recommendedName>
        <fullName evidence="8">TDT family transporter</fullName>
    </recommendedName>
</protein>
<evidence type="ECO:0000256" key="1">
    <source>
        <dbReference type="ARBA" id="ARBA00004141"/>
    </source>
</evidence>
<feature type="transmembrane region" description="Helical" evidence="5">
    <location>
        <begin position="274"/>
        <end position="294"/>
    </location>
</feature>
<evidence type="ECO:0000256" key="2">
    <source>
        <dbReference type="ARBA" id="ARBA00022692"/>
    </source>
</evidence>
<dbReference type="EMBL" id="CP042295">
    <property type="protein sequence ID" value="QDY86781.1"/>
    <property type="molecule type" value="Genomic_DNA"/>
</dbReference>
<evidence type="ECO:0000256" key="4">
    <source>
        <dbReference type="ARBA" id="ARBA00023136"/>
    </source>
</evidence>
<dbReference type="PANTHER" id="PTHR37955:SF1">
    <property type="entry name" value="DEP DOMAIN-CONTAINING PROTEIN"/>
    <property type="match status" value="1"/>
</dbReference>
<feature type="transmembrane region" description="Helical" evidence="5">
    <location>
        <begin position="198"/>
        <end position="224"/>
    </location>
</feature>
<dbReference type="GO" id="GO:0005886">
    <property type="term" value="C:plasma membrane"/>
    <property type="evidence" value="ECO:0007669"/>
    <property type="project" value="TreeGrafter"/>
</dbReference>
<evidence type="ECO:0000313" key="6">
    <source>
        <dbReference type="EMBL" id="QDY86781.1"/>
    </source>
</evidence>
<feature type="transmembrane region" description="Helical" evidence="5">
    <location>
        <begin position="168"/>
        <end position="192"/>
    </location>
</feature>
<dbReference type="OrthoDB" id="396066at2"/>
<dbReference type="Gene3D" id="1.50.10.150">
    <property type="entry name" value="Voltage-dependent anion channel"/>
    <property type="match status" value="1"/>
</dbReference>
<gene>
    <name evidence="6" type="ORF">FRW55_01220</name>
</gene>
<feature type="transmembrane region" description="Helical" evidence="5">
    <location>
        <begin position="21"/>
        <end position="43"/>
    </location>
</feature>
<reference evidence="6 7" key="1">
    <citation type="journal article" date="2019" name="Microbiol. Resour. Announc.">
        <title>Complete Genome Sequences of Three Mycoplasma anserisalpingitis (Mycoplasma sp. 1220) Strains.</title>
        <authorList>
            <person name="Grozner D."/>
            <person name="Forro B."/>
            <person name="Kovacs A.B."/>
            <person name="Marton S."/>
            <person name="Banyai K."/>
            <person name="Kreizinger Z."/>
            <person name="Sulyok K.M."/>
            <person name="Gyuranecz M."/>
        </authorList>
    </citation>
    <scope>NUCLEOTIDE SEQUENCE [LARGE SCALE GENOMIC DNA]</scope>
    <source>
        <strain evidence="6 7">ATCC:BAA-2147</strain>
    </source>
</reference>
<dbReference type="KEGG" id="mans:FRW55_01220"/>